<dbReference type="Proteomes" id="UP000193900">
    <property type="component" value="Unassembled WGS sequence"/>
</dbReference>
<protein>
    <recommendedName>
        <fullName evidence="3">Urease accessory protein UreF</fullName>
    </recommendedName>
</protein>
<evidence type="ECO:0000256" key="1">
    <source>
        <dbReference type="ARBA" id="ARBA00022988"/>
    </source>
</evidence>
<dbReference type="PIRSF" id="PIRSF009467">
    <property type="entry name" value="Ureas_acces_UreF"/>
    <property type="match status" value="1"/>
</dbReference>
<keyword evidence="1 3" id="KW-0996">Nickel insertion</keyword>
<dbReference type="Pfam" id="PF01730">
    <property type="entry name" value="UreF"/>
    <property type="match status" value="1"/>
</dbReference>
<comment type="subunit">
    <text evidence="3">UreD, UreF and UreG form a complex that acts as a GTP-hydrolysis-dependent molecular chaperone, activating the urease apoprotein by helping to assemble the nickel containing metallocenter of UreC. The UreE protein probably delivers the nickel.</text>
</comment>
<dbReference type="GO" id="GO:0016151">
    <property type="term" value="F:nickel cation binding"/>
    <property type="evidence" value="ECO:0007669"/>
    <property type="project" value="UniProtKB-UniRule"/>
</dbReference>
<gene>
    <name evidence="3 4" type="primary">ureF</name>
    <name evidence="4" type="ORF">ROA7023_02289</name>
</gene>
<name>A0A1Y5SZ58_9RHOB</name>
<accession>A0A1Y5SZ58</accession>
<keyword evidence="3" id="KW-0963">Cytoplasm</keyword>
<dbReference type="InterPro" id="IPR002639">
    <property type="entry name" value="UreF"/>
</dbReference>
<dbReference type="HAMAP" id="MF_01385">
    <property type="entry name" value="UreF"/>
    <property type="match status" value="1"/>
</dbReference>
<evidence type="ECO:0000256" key="3">
    <source>
        <dbReference type="HAMAP-Rule" id="MF_01385"/>
    </source>
</evidence>
<comment type="function">
    <text evidence="3">Required for maturation of urease via the functional incorporation of the urease nickel metallocenter.</text>
</comment>
<dbReference type="AlphaFoldDB" id="A0A1Y5SZ58"/>
<dbReference type="PANTHER" id="PTHR33620">
    <property type="entry name" value="UREASE ACCESSORY PROTEIN F"/>
    <property type="match status" value="1"/>
</dbReference>
<keyword evidence="5" id="KW-1185">Reference proteome</keyword>
<organism evidence="4 5">
    <name type="scientific">Roseisalinus antarcticus</name>
    <dbReference type="NCBI Taxonomy" id="254357"/>
    <lineage>
        <taxon>Bacteria</taxon>
        <taxon>Pseudomonadati</taxon>
        <taxon>Pseudomonadota</taxon>
        <taxon>Alphaproteobacteria</taxon>
        <taxon>Rhodobacterales</taxon>
        <taxon>Roseobacteraceae</taxon>
        <taxon>Roseisalinus</taxon>
    </lineage>
</organism>
<dbReference type="GO" id="GO:0005737">
    <property type="term" value="C:cytoplasm"/>
    <property type="evidence" value="ECO:0007669"/>
    <property type="project" value="UniProtKB-SubCell"/>
</dbReference>
<evidence type="ECO:0000313" key="5">
    <source>
        <dbReference type="Proteomes" id="UP000193900"/>
    </source>
</evidence>
<sequence>MTTPTVMITITPMTTDGAGLLLTQWLSPAFPLGSFGWSHGLEQVVAEGEVTDAATLQRFLETVLFHGAGRSDTILLAAAHRSDAAELADIADIAQALAPSAERRDETLEQGAAFARTTREVWGLALPDMALPVAVGRAARLMDQPLTPTARLYLQAMLSNLIQAAQRLMALGQTDGQRILARLTAAIPAQADSLTDLGIDDLGTFTPALDAASMRHETLQPRLFRS</sequence>
<dbReference type="PANTHER" id="PTHR33620:SF1">
    <property type="entry name" value="UREASE ACCESSORY PROTEIN F"/>
    <property type="match status" value="1"/>
</dbReference>
<dbReference type="EMBL" id="FWFZ01000010">
    <property type="protein sequence ID" value="SLN52005.1"/>
    <property type="molecule type" value="Genomic_DNA"/>
</dbReference>
<dbReference type="InterPro" id="IPR038277">
    <property type="entry name" value="UreF_sf"/>
</dbReference>
<evidence type="ECO:0000256" key="2">
    <source>
        <dbReference type="ARBA" id="ARBA00023186"/>
    </source>
</evidence>
<comment type="subcellular location">
    <subcellularLocation>
        <location evidence="3">Cytoplasm</location>
    </subcellularLocation>
</comment>
<evidence type="ECO:0000313" key="4">
    <source>
        <dbReference type="EMBL" id="SLN52005.1"/>
    </source>
</evidence>
<comment type="similarity">
    <text evidence="3">Belongs to the UreF family.</text>
</comment>
<reference evidence="4 5" key="1">
    <citation type="submission" date="2017-03" db="EMBL/GenBank/DDBJ databases">
        <authorList>
            <person name="Afonso C.L."/>
            <person name="Miller P.J."/>
            <person name="Scott M.A."/>
            <person name="Spackman E."/>
            <person name="Goraichik I."/>
            <person name="Dimitrov K.M."/>
            <person name="Suarez D.L."/>
            <person name="Swayne D.E."/>
        </authorList>
    </citation>
    <scope>NUCLEOTIDE SEQUENCE [LARGE SCALE GENOMIC DNA]</scope>
    <source>
        <strain evidence="4 5">CECT 7023</strain>
    </source>
</reference>
<dbReference type="Gene3D" id="1.10.4190.10">
    <property type="entry name" value="Urease accessory protein UreF"/>
    <property type="match status" value="1"/>
</dbReference>
<proteinExistence type="inferred from homology"/>
<keyword evidence="2 3" id="KW-0143">Chaperone</keyword>